<protein>
    <submittedName>
        <fullName evidence="6">ABC transporter substrate-binding protein</fullName>
    </submittedName>
</protein>
<organism evidence="6 7">
    <name type="scientific">Bradyrhizobium zhanjiangense</name>
    <dbReference type="NCBI Taxonomy" id="1325107"/>
    <lineage>
        <taxon>Bacteria</taxon>
        <taxon>Pseudomonadati</taxon>
        <taxon>Pseudomonadota</taxon>
        <taxon>Alphaproteobacteria</taxon>
        <taxon>Hyphomicrobiales</taxon>
        <taxon>Nitrobacteraceae</taxon>
        <taxon>Bradyrhizobium</taxon>
    </lineage>
</organism>
<keyword evidence="3" id="KW-0813">Transport</keyword>
<dbReference type="InterPro" id="IPR028081">
    <property type="entry name" value="Leu-bd"/>
</dbReference>
<evidence type="ECO:0000259" key="5">
    <source>
        <dbReference type="Pfam" id="PF13458"/>
    </source>
</evidence>
<sequence>MRRIGALFSTTFLIGWALVSAAEAAEPLKVGFMTVRSGALAAGGRQMEEGLQLCVDAHKGEMAGRKIQIITADTAGQPAVTKTKAQELVERDGAQILIGPLAAFEALAIDDYIRQTKTPIISPSAAAEDLTQRKPNPWFVRAVGTSAQAHHALGEYAAKELKYKRIVIIADDFAFGHELSAGFQRTFEQNGGKVIQKLWSPLNAAEYGTYITQIDPTADAVFAGFAGGNGIKFLGEYKNYGMQKPVLGAMTTVDEGILKRMGDEALGVISAGWYSAAIDTPANKKFVEAVRKAYNADPGYYTVGAYMACEFLNNALEQVKGDISDKAAFMKALRSVNMPESPYGQVKLDQYGQPILDITIRKVEKKDGKLQNTVIKTYPAVSQFWTYGPDEFLKSPVYSRDWTPAK</sequence>
<dbReference type="InterPro" id="IPR028082">
    <property type="entry name" value="Peripla_BP_I"/>
</dbReference>
<dbReference type="PANTHER" id="PTHR30483">
    <property type="entry name" value="LEUCINE-SPECIFIC-BINDING PROTEIN"/>
    <property type="match status" value="1"/>
</dbReference>
<evidence type="ECO:0000256" key="2">
    <source>
        <dbReference type="ARBA" id="ARBA00022729"/>
    </source>
</evidence>
<dbReference type="Pfam" id="PF13458">
    <property type="entry name" value="Peripla_BP_6"/>
    <property type="match status" value="1"/>
</dbReference>
<evidence type="ECO:0000256" key="1">
    <source>
        <dbReference type="ARBA" id="ARBA00010062"/>
    </source>
</evidence>
<dbReference type="Gene3D" id="3.40.50.2300">
    <property type="match status" value="2"/>
</dbReference>
<feature type="signal peptide" evidence="4">
    <location>
        <begin position="1"/>
        <end position="24"/>
    </location>
</feature>
<comment type="caution">
    <text evidence="6">The sequence shown here is derived from an EMBL/GenBank/DDBJ whole genome shotgun (WGS) entry which is preliminary data.</text>
</comment>
<dbReference type="SUPFAM" id="SSF53822">
    <property type="entry name" value="Periplasmic binding protein-like I"/>
    <property type="match status" value="1"/>
</dbReference>
<reference evidence="6 7" key="1">
    <citation type="submission" date="2018-11" db="EMBL/GenBank/DDBJ databases">
        <title>Bradyrhizobium sp. nov., isolated from effective nodules of peanut in China.</title>
        <authorList>
            <person name="Li Y."/>
        </authorList>
    </citation>
    <scope>NUCLEOTIDE SEQUENCE [LARGE SCALE GENOMIC DNA]</scope>
    <source>
        <strain evidence="6 7">CCBAU 51770</strain>
    </source>
</reference>
<name>A0A4Q0QR41_9BRAD</name>
<feature type="chain" id="PRO_5020491312" evidence="4">
    <location>
        <begin position="25"/>
        <end position="406"/>
    </location>
</feature>
<proteinExistence type="inferred from homology"/>
<keyword evidence="2 4" id="KW-0732">Signal</keyword>
<dbReference type="PANTHER" id="PTHR30483:SF6">
    <property type="entry name" value="PERIPLASMIC BINDING PROTEIN OF ABC TRANSPORTER FOR NATURAL AMINO ACIDS"/>
    <property type="match status" value="1"/>
</dbReference>
<dbReference type="InterPro" id="IPR051010">
    <property type="entry name" value="BCAA_transport"/>
</dbReference>
<evidence type="ECO:0000313" key="7">
    <source>
        <dbReference type="Proteomes" id="UP000290174"/>
    </source>
</evidence>
<dbReference type="EMBL" id="RKMK01000008">
    <property type="protein sequence ID" value="RXG99471.1"/>
    <property type="molecule type" value="Genomic_DNA"/>
</dbReference>
<feature type="domain" description="Leucine-binding protein" evidence="5">
    <location>
        <begin position="27"/>
        <end position="366"/>
    </location>
</feature>
<comment type="similarity">
    <text evidence="1">Belongs to the leucine-binding protein family.</text>
</comment>
<dbReference type="GO" id="GO:0006865">
    <property type="term" value="P:amino acid transport"/>
    <property type="evidence" value="ECO:0007669"/>
    <property type="project" value="UniProtKB-KW"/>
</dbReference>
<gene>
    <name evidence="6" type="ORF">EAS61_12385</name>
</gene>
<keyword evidence="3" id="KW-0029">Amino-acid transport</keyword>
<evidence type="ECO:0000256" key="4">
    <source>
        <dbReference type="SAM" id="SignalP"/>
    </source>
</evidence>
<dbReference type="AlphaFoldDB" id="A0A4Q0QR41"/>
<accession>A0A4Q0QR41</accession>
<evidence type="ECO:0000256" key="3">
    <source>
        <dbReference type="ARBA" id="ARBA00022970"/>
    </source>
</evidence>
<evidence type="ECO:0000313" key="6">
    <source>
        <dbReference type="EMBL" id="RXG99471.1"/>
    </source>
</evidence>
<dbReference type="CDD" id="cd06332">
    <property type="entry name" value="PBP1_aromatic_compounds-like"/>
    <property type="match status" value="1"/>
</dbReference>
<dbReference type="Proteomes" id="UP000290174">
    <property type="component" value="Unassembled WGS sequence"/>
</dbReference>
<dbReference type="RefSeq" id="WP_128933813.1">
    <property type="nucleotide sequence ID" value="NZ_CP022221.1"/>
</dbReference>